<evidence type="ECO:0000256" key="1">
    <source>
        <dbReference type="ARBA" id="ARBA00009003"/>
    </source>
</evidence>
<accession>A0A1E3PBQ4</accession>
<protein>
    <submittedName>
        <fullName evidence="2">Glycosyltransferase family 32 protein</fullName>
    </submittedName>
</protein>
<dbReference type="OrthoDB" id="409543at2759"/>
<dbReference type="PANTHER" id="PTHR31834:SF1">
    <property type="entry name" value="INITIATION-SPECIFIC ALPHA-1,6-MANNOSYLTRANSFERASE"/>
    <property type="match status" value="1"/>
</dbReference>
<evidence type="ECO:0000313" key="2">
    <source>
        <dbReference type="EMBL" id="ODQ62392.1"/>
    </source>
</evidence>
<name>A0A1E3PBQ4_WICAA</name>
<dbReference type="PANTHER" id="PTHR31834">
    <property type="entry name" value="INITIATION-SPECIFIC ALPHA-1,6-MANNOSYLTRANSFERASE"/>
    <property type="match status" value="1"/>
</dbReference>
<dbReference type="GO" id="GO:0000009">
    <property type="term" value="F:alpha-1,6-mannosyltransferase activity"/>
    <property type="evidence" value="ECO:0007669"/>
    <property type="project" value="InterPro"/>
</dbReference>
<dbReference type="InterPro" id="IPR029044">
    <property type="entry name" value="Nucleotide-diphossugar_trans"/>
</dbReference>
<dbReference type="GO" id="GO:0006487">
    <property type="term" value="P:protein N-linked glycosylation"/>
    <property type="evidence" value="ECO:0007669"/>
    <property type="project" value="TreeGrafter"/>
</dbReference>
<dbReference type="AlphaFoldDB" id="A0A1E3PBQ4"/>
<dbReference type="InterPro" id="IPR007577">
    <property type="entry name" value="GlycoTrfase_DXD_sugar-bd_CS"/>
</dbReference>
<dbReference type="EMBL" id="KV454208">
    <property type="protein sequence ID" value="ODQ62392.1"/>
    <property type="molecule type" value="Genomic_DNA"/>
</dbReference>
<dbReference type="Pfam" id="PF04488">
    <property type="entry name" value="Gly_transf_sug"/>
    <property type="match status" value="1"/>
</dbReference>
<dbReference type="STRING" id="683960.A0A1E3PBQ4"/>
<gene>
    <name evidence="2" type="ORF">WICANDRAFT_25303</name>
</gene>
<dbReference type="RefSeq" id="XP_019041599.1">
    <property type="nucleotide sequence ID" value="XM_019181126.1"/>
</dbReference>
<dbReference type="GeneID" id="30198372"/>
<dbReference type="GO" id="GO:0000136">
    <property type="term" value="C:mannan polymerase complex"/>
    <property type="evidence" value="ECO:0007669"/>
    <property type="project" value="TreeGrafter"/>
</dbReference>
<reference evidence="2 3" key="1">
    <citation type="journal article" date="2016" name="Proc. Natl. Acad. Sci. U.S.A.">
        <title>Comparative genomics of biotechnologically important yeasts.</title>
        <authorList>
            <person name="Riley R."/>
            <person name="Haridas S."/>
            <person name="Wolfe K.H."/>
            <person name="Lopes M.R."/>
            <person name="Hittinger C.T."/>
            <person name="Goeker M."/>
            <person name="Salamov A.A."/>
            <person name="Wisecaver J.H."/>
            <person name="Long T.M."/>
            <person name="Calvey C.H."/>
            <person name="Aerts A.L."/>
            <person name="Barry K.W."/>
            <person name="Choi C."/>
            <person name="Clum A."/>
            <person name="Coughlan A.Y."/>
            <person name="Deshpande S."/>
            <person name="Douglass A.P."/>
            <person name="Hanson S.J."/>
            <person name="Klenk H.-P."/>
            <person name="LaButti K.M."/>
            <person name="Lapidus A."/>
            <person name="Lindquist E.A."/>
            <person name="Lipzen A.M."/>
            <person name="Meier-Kolthoff J.P."/>
            <person name="Ohm R.A."/>
            <person name="Otillar R.P."/>
            <person name="Pangilinan J.L."/>
            <person name="Peng Y."/>
            <person name="Rokas A."/>
            <person name="Rosa C.A."/>
            <person name="Scheuner C."/>
            <person name="Sibirny A.A."/>
            <person name="Slot J.C."/>
            <person name="Stielow J.B."/>
            <person name="Sun H."/>
            <person name="Kurtzman C.P."/>
            <person name="Blackwell M."/>
            <person name="Grigoriev I.V."/>
            <person name="Jeffries T.W."/>
        </authorList>
    </citation>
    <scope>NUCLEOTIDE SEQUENCE [LARGE SCALE GENOMIC DNA]</scope>
    <source>
        <strain evidence="3">ATCC 58044 / CBS 1984 / NCYC 433 / NRRL Y-366-8</strain>
    </source>
</reference>
<evidence type="ECO:0000313" key="3">
    <source>
        <dbReference type="Proteomes" id="UP000094112"/>
    </source>
</evidence>
<dbReference type="InterPro" id="IPR039367">
    <property type="entry name" value="Och1-like"/>
</dbReference>
<keyword evidence="3" id="KW-1185">Reference proteome</keyword>
<sequence>MLIIGALTLYTYVLFNTEYIYPSIINNTLKSINLLNDQAEQVLGKTSDPIAALQSTIASTLQNNDDSTFEDYVQQYAPEDLRSRLAKKYPYSRESTIPNEIWQTWKEPIEKISNTNLLKYIDSWESQKDYNYHLITDDKIDSTITEMYVEFPEILDTLQKLPKNILKFDFLRYLILFAKGGVYSDIDTINLKSLSQWADTPQECSNYFDQSPTVNNNIGFVVGIEGDYDRADWKYKMARRVQFCQWTFKSKVGHPILRELIYSIVDLTLNNYNERLNHVKIGSDYHTLHSIYTILNWTGPGIFTDTLFDHLNKIFKNSKIQNKNPIPNIKHPTFEYYHKERNEIDVEGGKYVGWSNFTKISSPILYDDVLVLPINSFNAFNEDLEIKPDDKLTYVKHDFRGTWKSM</sequence>
<keyword evidence="2" id="KW-0808">Transferase</keyword>
<organism evidence="2 3">
    <name type="scientific">Wickerhamomyces anomalus (strain ATCC 58044 / CBS 1984 / NCYC 433 / NRRL Y-366-8)</name>
    <name type="common">Yeast</name>
    <name type="synonym">Hansenula anomala</name>
    <dbReference type="NCBI Taxonomy" id="683960"/>
    <lineage>
        <taxon>Eukaryota</taxon>
        <taxon>Fungi</taxon>
        <taxon>Dikarya</taxon>
        <taxon>Ascomycota</taxon>
        <taxon>Saccharomycotina</taxon>
        <taxon>Saccharomycetes</taxon>
        <taxon>Phaffomycetales</taxon>
        <taxon>Wickerhamomycetaceae</taxon>
        <taxon>Wickerhamomyces</taxon>
    </lineage>
</organism>
<dbReference type="Proteomes" id="UP000094112">
    <property type="component" value="Unassembled WGS sequence"/>
</dbReference>
<dbReference type="SUPFAM" id="SSF53448">
    <property type="entry name" value="Nucleotide-diphospho-sugar transferases"/>
    <property type="match status" value="1"/>
</dbReference>
<proteinExistence type="inferred from homology"/>
<comment type="similarity">
    <text evidence="1">Belongs to the glycosyltransferase 32 family.</text>
</comment>
<dbReference type="Gene3D" id="3.90.550.20">
    <property type="match status" value="1"/>
</dbReference>